<proteinExistence type="predicted"/>
<evidence type="ECO:0000313" key="2">
    <source>
        <dbReference type="EMBL" id="RCN32831.1"/>
    </source>
</evidence>
<reference evidence="2 3" key="1">
    <citation type="submission" date="2014-10" db="EMBL/GenBank/DDBJ databases">
        <title>Draft genome of the hookworm Ancylostoma caninum.</title>
        <authorList>
            <person name="Mitreva M."/>
        </authorList>
    </citation>
    <scope>NUCLEOTIDE SEQUENCE [LARGE SCALE GENOMIC DNA]</scope>
    <source>
        <strain evidence="2 3">Baltimore</strain>
    </source>
</reference>
<dbReference type="AlphaFoldDB" id="A0A368FKT0"/>
<dbReference type="OrthoDB" id="424543at2759"/>
<dbReference type="STRING" id="29170.A0A368FKT0"/>
<evidence type="ECO:0000313" key="3">
    <source>
        <dbReference type="Proteomes" id="UP000252519"/>
    </source>
</evidence>
<keyword evidence="3" id="KW-1185">Reference proteome</keyword>
<accession>A0A368FKT0</accession>
<dbReference type="Proteomes" id="UP000252519">
    <property type="component" value="Unassembled WGS sequence"/>
</dbReference>
<sequence>MVVTFFALMATKSEEVSGKRPKGRPTQRWLDTVHGDLKTARIHPDQAHDRTLWRQKMSKVDSAAKREKR</sequence>
<gene>
    <name evidence="2" type="ORF">ANCCAN_21354</name>
</gene>
<dbReference type="EMBL" id="JOJR01001023">
    <property type="protein sequence ID" value="RCN32831.1"/>
    <property type="molecule type" value="Genomic_DNA"/>
</dbReference>
<protein>
    <submittedName>
        <fullName evidence="2">Uncharacterized protein</fullName>
    </submittedName>
</protein>
<feature type="region of interest" description="Disordered" evidence="1">
    <location>
        <begin position="41"/>
        <end position="69"/>
    </location>
</feature>
<evidence type="ECO:0000256" key="1">
    <source>
        <dbReference type="SAM" id="MobiDB-lite"/>
    </source>
</evidence>
<name>A0A368FKT0_ANCCA</name>
<organism evidence="2 3">
    <name type="scientific">Ancylostoma caninum</name>
    <name type="common">Dog hookworm</name>
    <dbReference type="NCBI Taxonomy" id="29170"/>
    <lineage>
        <taxon>Eukaryota</taxon>
        <taxon>Metazoa</taxon>
        <taxon>Ecdysozoa</taxon>
        <taxon>Nematoda</taxon>
        <taxon>Chromadorea</taxon>
        <taxon>Rhabditida</taxon>
        <taxon>Rhabditina</taxon>
        <taxon>Rhabditomorpha</taxon>
        <taxon>Strongyloidea</taxon>
        <taxon>Ancylostomatidae</taxon>
        <taxon>Ancylostomatinae</taxon>
        <taxon>Ancylostoma</taxon>
    </lineage>
</organism>
<comment type="caution">
    <text evidence="2">The sequence shown here is derived from an EMBL/GenBank/DDBJ whole genome shotgun (WGS) entry which is preliminary data.</text>
</comment>